<evidence type="ECO:0000313" key="7">
    <source>
        <dbReference type="Proteomes" id="UP000398619"/>
    </source>
</evidence>
<dbReference type="GO" id="GO:0016887">
    <property type="term" value="F:ATP hydrolysis activity"/>
    <property type="evidence" value="ECO:0007669"/>
    <property type="project" value="InterPro"/>
</dbReference>
<dbReference type="Pfam" id="PF00005">
    <property type="entry name" value="ABC_tran"/>
    <property type="match status" value="1"/>
</dbReference>
<dbReference type="RefSeq" id="WP_016440389.1">
    <property type="nucleotide sequence ID" value="NZ_CABHNM010000080.1"/>
</dbReference>
<feature type="domain" description="ABC transporter" evidence="5">
    <location>
        <begin position="4"/>
        <end position="231"/>
    </location>
</feature>
<dbReference type="InterPro" id="IPR027417">
    <property type="entry name" value="P-loop_NTPase"/>
</dbReference>
<evidence type="ECO:0000256" key="1">
    <source>
        <dbReference type="ARBA" id="ARBA00005417"/>
    </source>
</evidence>
<dbReference type="PROSITE" id="PS00211">
    <property type="entry name" value="ABC_TRANSPORTER_1"/>
    <property type="match status" value="1"/>
</dbReference>
<keyword evidence="4 6" id="KW-0067">ATP-binding</keyword>
<keyword evidence="3" id="KW-0547">Nucleotide-binding</keyword>
<evidence type="ECO:0000256" key="4">
    <source>
        <dbReference type="ARBA" id="ARBA00022840"/>
    </source>
</evidence>
<name>A0A564UXI4_9FIRM</name>
<dbReference type="PROSITE" id="PS50893">
    <property type="entry name" value="ABC_TRANSPORTER_2"/>
    <property type="match status" value="1"/>
</dbReference>
<dbReference type="SMART" id="SM00382">
    <property type="entry name" value="AAA"/>
    <property type="match status" value="1"/>
</dbReference>
<evidence type="ECO:0000256" key="3">
    <source>
        <dbReference type="ARBA" id="ARBA00022741"/>
    </source>
</evidence>
<proteinExistence type="inferred from homology"/>
<dbReference type="PANTHER" id="PTHR43335:SF8">
    <property type="entry name" value="ABC TRANSPORTER, ATP-BINDING PROTEIN"/>
    <property type="match status" value="1"/>
</dbReference>
<dbReference type="InterPro" id="IPR017871">
    <property type="entry name" value="ABC_transporter-like_CS"/>
</dbReference>
<dbReference type="AlphaFoldDB" id="A0A564UXI4"/>
<evidence type="ECO:0000259" key="5">
    <source>
        <dbReference type="PROSITE" id="PS50893"/>
    </source>
</evidence>
<reference evidence="6 7" key="1">
    <citation type="submission" date="2019-07" db="EMBL/GenBank/DDBJ databases">
        <authorList>
            <person name="Hibberd C M."/>
            <person name="Gehrig L. J."/>
            <person name="Chang H.-W."/>
            <person name="Venkatesh S."/>
        </authorList>
    </citation>
    <scope>NUCLEOTIDE SEQUENCE [LARGE SCALE GENOMIC DNA]</scope>
    <source>
        <strain evidence="6">Dorea_longicatena_SSTS_Bg7063</strain>
    </source>
</reference>
<comment type="similarity">
    <text evidence="1">Belongs to the ABC transporter superfamily.</text>
</comment>
<organism evidence="6 7">
    <name type="scientific">Dorea longicatena</name>
    <dbReference type="NCBI Taxonomy" id="88431"/>
    <lineage>
        <taxon>Bacteria</taxon>
        <taxon>Bacillati</taxon>
        <taxon>Bacillota</taxon>
        <taxon>Clostridia</taxon>
        <taxon>Lachnospirales</taxon>
        <taxon>Lachnospiraceae</taxon>
        <taxon>Dorea</taxon>
    </lineage>
</organism>
<evidence type="ECO:0000256" key="2">
    <source>
        <dbReference type="ARBA" id="ARBA00022448"/>
    </source>
</evidence>
<keyword evidence="2" id="KW-0813">Transport</keyword>
<dbReference type="InterPro" id="IPR003439">
    <property type="entry name" value="ABC_transporter-like_ATP-bd"/>
</dbReference>
<sequence length="241" mass="26686">MEIINLQNVRKIFDNNEVIKSCNMSVKKGSIYGFLGRNGAGKTTVLKLIAGLLQPTSGTIKVFGMSMLTDRNRVLKKMGCLIESPVFFEQMSAEENLKIHLAYMGVSGLNISSVLAHVGLDNIGNLPVSKFSLGMKQRLAIARSIIHEPELLLLDEPINGLDPVGIKEIRDLFCRLSKEYGMTIVISSHILSEIEQIADTIGIIEKGEIIKETEQLHSQDGIENLEQYFLETLKGGRNIDT</sequence>
<dbReference type="EMBL" id="CABHNM010000080">
    <property type="protein sequence ID" value="VUX24099.1"/>
    <property type="molecule type" value="Genomic_DNA"/>
</dbReference>
<dbReference type="PANTHER" id="PTHR43335">
    <property type="entry name" value="ABC TRANSPORTER, ATP-BINDING PROTEIN"/>
    <property type="match status" value="1"/>
</dbReference>
<dbReference type="SUPFAM" id="SSF52540">
    <property type="entry name" value="P-loop containing nucleoside triphosphate hydrolases"/>
    <property type="match status" value="1"/>
</dbReference>
<dbReference type="GO" id="GO:0005524">
    <property type="term" value="F:ATP binding"/>
    <property type="evidence" value="ECO:0007669"/>
    <property type="project" value="UniProtKB-KW"/>
</dbReference>
<dbReference type="Gene3D" id="3.40.50.300">
    <property type="entry name" value="P-loop containing nucleotide triphosphate hydrolases"/>
    <property type="match status" value="1"/>
</dbReference>
<protein>
    <submittedName>
        <fullName evidence="6">Putative ABC transporter ATP-binding protein YxlF</fullName>
        <ecNumber evidence="6">3.6.3.-</ecNumber>
    </submittedName>
</protein>
<accession>A0A564UXI4</accession>
<keyword evidence="6" id="KW-0378">Hydrolase</keyword>
<dbReference type="EC" id="3.6.3.-" evidence="6"/>
<dbReference type="Proteomes" id="UP000398619">
    <property type="component" value="Unassembled WGS sequence"/>
</dbReference>
<gene>
    <name evidence="6" type="primary">yxlF_9</name>
    <name evidence="6" type="ORF">DLSSTS7063_03366</name>
</gene>
<evidence type="ECO:0000313" key="6">
    <source>
        <dbReference type="EMBL" id="VUX24099.1"/>
    </source>
</evidence>
<dbReference type="InterPro" id="IPR003593">
    <property type="entry name" value="AAA+_ATPase"/>
</dbReference>